<feature type="binding site" evidence="9">
    <location>
        <position position="240"/>
    </location>
    <ligand>
        <name>glyoxylate</name>
        <dbReference type="ChEBI" id="CHEBI:36655"/>
    </ligand>
</feature>
<dbReference type="PANTHER" id="PTHR10578">
    <property type="entry name" value="S -2-HYDROXY-ACID OXIDASE-RELATED"/>
    <property type="match status" value="1"/>
</dbReference>
<evidence type="ECO:0000256" key="6">
    <source>
        <dbReference type="ARBA" id="ARBA00029513"/>
    </source>
</evidence>
<feature type="binding site" evidence="9">
    <location>
        <begin position="291"/>
        <end position="292"/>
    </location>
    <ligand>
        <name>FMN</name>
        <dbReference type="ChEBI" id="CHEBI:58210"/>
    </ligand>
</feature>
<dbReference type="GO" id="GO:0016491">
    <property type="term" value="F:oxidoreductase activity"/>
    <property type="evidence" value="ECO:0007669"/>
    <property type="project" value="UniProtKB-KW"/>
</dbReference>
<dbReference type="Pfam" id="PF01070">
    <property type="entry name" value="FMN_dh"/>
    <property type="match status" value="2"/>
</dbReference>
<keyword evidence="3 9" id="KW-0288">FMN</keyword>
<protein>
    <recommendedName>
        <fullName evidence="6">L-lactate oxidase</fullName>
    </recommendedName>
</protein>
<keyword evidence="4" id="KW-0560">Oxidoreductase</keyword>
<comment type="similarity">
    <text evidence="5">Belongs to the FMN-dependent alpha-hydroxy acid dehydrogenase family.</text>
</comment>
<gene>
    <name evidence="11" type="ORF">IAC18_01175</name>
</gene>
<organism evidence="11 12">
    <name type="scientific">Candidatus Scatomorpha merdipullorum</name>
    <dbReference type="NCBI Taxonomy" id="2840927"/>
    <lineage>
        <taxon>Bacteria</taxon>
        <taxon>Bacillati</taxon>
        <taxon>Bacillota</taxon>
        <taxon>Clostridia</taxon>
        <taxon>Eubacteriales</taxon>
        <taxon>Candidatus Scatomorpha</taxon>
    </lineage>
</organism>
<feature type="domain" description="FMN hydroxy acid dehydrogenase" evidence="10">
    <location>
        <begin position="37"/>
        <end position="340"/>
    </location>
</feature>
<sequence length="340" mass="35184">MTLDEIWAKAREMMGPNCRVCPECDGRGCKGKIPGVGSMGDGSAWTACVEYLRRVKIRMDTIHEPWEPDASTTLFGVRLAAPLCLAPIGGLNGHNYNGAMSTADWSMMAVTGAARAGILPFTGDGAPGQLKDGLEAAKANGGLDVATVKPWRDNGKLIAQAQRCTEAGCPAVACDIDAAAFANMGSAVKTLSSKSVADLRAVAESLPVPFIAKGIMTAEGALKCAEAGCAGIIVSTHGGRVMTDAEATAKVLPEIRAAVGDRLTIIVDGGIRTGADIFKVLALGADAAMIGRPFVVAAHGGGAEGVELYANTKRAELEYMMTMANCPTIKDITAEKISVE</sequence>
<reference evidence="11" key="1">
    <citation type="submission" date="2020-10" db="EMBL/GenBank/DDBJ databases">
        <authorList>
            <person name="Gilroy R."/>
        </authorList>
    </citation>
    <scope>NUCLEOTIDE SEQUENCE</scope>
    <source>
        <strain evidence="11">ChiHjej10B9-9673</strain>
    </source>
</reference>
<dbReference type="Gene3D" id="3.20.20.70">
    <property type="entry name" value="Aldolase class I"/>
    <property type="match status" value="1"/>
</dbReference>
<dbReference type="PIRSF" id="PIRSF000138">
    <property type="entry name" value="Al-hdrx_acd_dh"/>
    <property type="match status" value="1"/>
</dbReference>
<evidence type="ECO:0000256" key="7">
    <source>
        <dbReference type="ARBA" id="ARBA00048754"/>
    </source>
</evidence>
<dbReference type="InterPro" id="IPR000262">
    <property type="entry name" value="FMN-dep_DH"/>
</dbReference>
<evidence type="ECO:0000256" key="4">
    <source>
        <dbReference type="ARBA" id="ARBA00023002"/>
    </source>
</evidence>
<dbReference type="InterPro" id="IPR012133">
    <property type="entry name" value="Alpha-hydoxy_acid_DH_FMN"/>
</dbReference>
<evidence type="ECO:0000313" key="12">
    <source>
        <dbReference type="Proteomes" id="UP000824001"/>
    </source>
</evidence>
<dbReference type="InterPro" id="IPR013785">
    <property type="entry name" value="Aldolase_TIM"/>
</dbReference>
<evidence type="ECO:0000256" key="8">
    <source>
        <dbReference type="PIRSR" id="PIRSR000138-1"/>
    </source>
</evidence>
<comment type="cofactor">
    <cofactor evidence="1">
        <name>FMN</name>
        <dbReference type="ChEBI" id="CHEBI:58210"/>
    </cofactor>
</comment>
<feature type="active site" description="Proton acceptor" evidence="8">
    <location>
        <position position="237"/>
    </location>
</feature>
<dbReference type="AlphaFoldDB" id="A0A9D1FD79"/>
<evidence type="ECO:0000259" key="10">
    <source>
        <dbReference type="PROSITE" id="PS51349"/>
    </source>
</evidence>
<evidence type="ECO:0000256" key="2">
    <source>
        <dbReference type="ARBA" id="ARBA00022630"/>
    </source>
</evidence>
<dbReference type="PROSITE" id="PS51349">
    <property type="entry name" value="FMN_HYDROXY_ACID_DH_2"/>
    <property type="match status" value="1"/>
</dbReference>
<evidence type="ECO:0000256" key="5">
    <source>
        <dbReference type="ARBA" id="ARBA00024042"/>
    </source>
</evidence>
<evidence type="ECO:0000256" key="9">
    <source>
        <dbReference type="PIRSR" id="PIRSR000138-2"/>
    </source>
</evidence>
<dbReference type="Proteomes" id="UP000824001">
    <property type="component" value="Unassembled WGS sequence"/>
</dbReference>
<proteinExistence type="inferred from homology"/>
<dbReference type="CDD" id="cd02809">
    <property type="entry name" value="alpha_hydroxyacid_oxid_FMN"/>
    <property type="match status" value="1"/>
</dbReference>
<dbReference type="PANTHER" id="PTHR10578:SF107">
    <property type="entry name" value="2-HYDROXYACID OXIDASE 1"/>
    <property type="match status" value="1"/>
</dbReference>
<dbReference type="SUPFAM" id="SSF51395">
    <property type="entry name" value="FMN-linked oxidoreductases"/>
    <property type="match status" value="1"/>
</dbReference>
<evidence type="ECO:0000256" key="1">
    <source>
        <dbReference type="ARBA" id="ARBA00001917"/>
    </source>
</evidence>
<feature type="binding site" evidence="9">
    <location>
        <position position="213"/>
    </location>
    <ligand>
        <name>FMN</name>
        <dbReference type="ChEBI" id="CHEBI:58210"/>
    </ligand>
</feature>
<dbReference type="InterPro" id="IPR037396">
    <property type="entry name" value="FMN_HAD"/>
</dbReference>
<dbReference type="GO" id="GO:0010181">
    <property type="term" value="F:FMN binding"/>
    <property type="evidence" value="ECO:0007669"/>
    <property type="project" value="InterPro"/>
</dbReference>
<feature type="binding site" evidence="9">
    <location>
        <position position="237"/>
    </location>
    <ligand>
        <name>glyoxylate</name>
        <dbReference type="ChEBI" id="CHEBI:36655"/>
    </ligand>
</feature>
<comment type="caution">
    <text evidence="11">The sequence shown here is derived from an EMBL/GenBank/DDBJ whole genome shotgun (WGS) entry which is preliminary data.</text>
</comment>
<dbReference type="EMBL" id="DVJK01000036">
    <property type="protein sequence ID" value="HIS66151.1"/>
    <property type="molecule type" value="Genomic_DNA"/>
</dbReference>
<feature type="binding site" evidence="9">
    <location>
        <begin position="268"/>
        <end position="272"/>
    </location>
    <ligand>
        <name>FMN</name>
        <dbReference type="ChEBI" id="CHEBI:58210"/>
    </ligand>
</feature>
<keyword evidence="2 9" id="KW-0285">Flavoprotein</keyword>
<evidence type="ECO:0000256" key="3">
    <source>
        <dbReference type="ARBA" id="ARBA00022643"/>
    </source>
</evidence>
<comment type="catalytic activity">
    <reaction evidence="7">
        <text>(S)-lactate + O2 = pyruvate + H2O2</text>
        <dbReference type="Rhea" id="RHEA:55868"/>
        <dbReference type="ChEBI" id="CHEBI:15361"/>
        <dbReference type="ChEBI" id="CHEBI:15379"/>
        <dbReference type="ChEBI" id="CHEBI:16240"/>
        <dbReference type="ChEBI" id="CHEBI:16651"/>
    </reaction>
    <physiologicalReaction direction="left-to-right" evidence="7">
        <dbReference type="Rhea" id="RHEA:55869"/>
    </physiologicalReaction>
</comment>
<evidence type="ECO:0000313" key="11">
    <source>
        <dbReference type="EMBL" id="HIS66151.1"/>
    </source>
</evidence>
<feature type="binding site" evidence="9">
    <location>
        <position position="235"/>
    </location>
    <ligand>
        <name>FMN</name>
        <dbReference type="ChEBI" id="CHEBI:58210"/>
    </ligand>
</feature>
<reference evidence="11" key="2">
    <citation type="journal article" date="2021" name="PeerJ">
        <title>Extensive microbial diversity within the chicken gut microbiome revealed by metagenomics and culture.</title>
        <authorList>
            <person name="Gilroy R."/>
            <person name="Ravi A."/>
            <person name="Getino M."/>
            <person name="Pursley I."/>
            <person name="Horton D.L."/>
            <person name="Alikhan N.F."/>
            <person name="Baker D."/>
            <person name="Gharbi K."/>
            <person name="Hall N."/>
            <person name="Watson M."/>
            <person name="Adriaenssens E.M."/>
            <person name="Foster-Nyarko E."/>
            <person name="Jarju S."/>
            <person name="Secka A."/>
            <person name="Antonio M."/>
            <person name="Oren A."/>
            <person name="Chaudhuri R.R."/>
            <person name="La Ragione R."/>
            <person name="Hildebrand F."/>
            <person name="Pallen M.J."/>
        </authorList>
    </citation>
    <scope>NUCLEOTIDE SEQUENCE</scope>
    <source>
        <strain evidence="11">ChiHjej10B9-9673</strain>
    </source>
</reference>
<accession>A0A9D1FD79</accession>
<name>A0A9D1FD79_9FIRM</name>